<gene>
    <name evidence="7" type="ORF">SAMN02745165_03317</name>
</gene>
<dbReference type="PANTHER" id="PTHR42799:SF13">
    <property type="entry name" value="PEPTIDE METHIONINE SULFOXIDE REDUCTASE"/>
    <property type="match status" value="1"/>
</dbReference>
<dbReference type="GO" id="GO:0008113">
    <property type="term" value="F:peptide-methionine (S)-S-oxide reductase activity"/>
    <property type="evidence" value="ECO:0007669"/>
    <property type="project" value="UniProtKB-EC"/>
</dbReference>
<feature type="domain" description="Selenoprotein methionine sulfoxide reductase A helical" evidence="6">
    <location>
        <begin position="136"/>
        <end position="168"/>
    </location>
</feature>
<dbReference type="Gene3D" id="3.30.1060.10">
    <property type="entry name" value="Peptide methionine sulphoxide reductase MsrA"/>
    <property type="match status" value="1"/>
</dbReference>
<evidence type="ECO:0000256" key="2">
    <source>
        <dbReference type="ARBA" id="ARBA00023002"/>
    </source>
</evidence>
<dbReference type="EC" id="1.8.4.11" evidence="1"/>
<dbReference type="InterPro" id="IPR036509">
    <property type="entry name" value="Met_Sox_Rdtase_MsrA_sf"/>
</dbReference>
<organism evidence="7 8">
    <name type="scientific">Malonomonas rubra DSM 5091</name>
    <dbReference type="NCBI Taxonomy" id="1122189"/>
    <lineage>
        <taxon>Bacteria</taxon>
        <taxon>Pseudomonadati</taxon>
        <taxon>Thermodesulfobacteriota</taxon>
        <taxon>Desulfuromonadia</taxon>
        <taxon>Desulfuromonadales</taxon>
        <taxon>Geopsychrobacteraceae</taxon>
        <taxon>Malonomonas</taxon>
    </lineage>
</organism>
<reference evidence="7 8" key="1">
    <citation type="submission" date="2016-11" db="EMBL/GenBank/DDBJ databases">
        <authorList>
            <person name="Jaros S."/>
            <person name="Januszkiewicz K."/>
            <person name="Wedrychowicz H."/>
        </authorList>
    </citation>
    <scope>NUCLEOTIDE SEQUENCE [LARGE SCALE GENOMIC DNA]</scope>
    <source>
        <strain evidence="7 8">DSM 5091</strain>
    </source>
</reference>
<dbReference type="SUPFAM" id="SSF55068">
    <property type="entry name" value="Peptide methionine sulfoxide reductase"/>
    <property type="match status" value="1"/>
</dbReference>
<dbReference type="OrthoDB" id="4174719at2"/>
<evidence type="ECO:0000256" key="1">
    <source>
        <dbReference type="ARBA" id="ARBA00012502"/>
    </source>
</evidence>
<dbReference type="InterPro" id="IPR049006">
    <property type="entry name" value="MsrA_helical"/>
</dbReference>
<dbReference type="EMBL" id="FQZT01000019">
    <property type="protein sequence ID" value="SHJ84121.1"/>
    <property type="molecule type" value="Genomic_DNA"/>
</dbReference>
<evidence type="ECO:0000256" key="3">
    <source>
        <dbReference type="ARBA" id="ARBA00047806"/>
    </source>
</evidence>
<name>A0A1M6MKX2_MALRU</name>
<evidence type="ECO:0000313" key="7">
    <source>
        <dbReference type="EMBL" id="SHJ84121.1"/>
    </source>
</evidence>
<comment type="catalytic activity">
    <reaction evidence="4">
        <text>[thioredoxin]-disulfide + L-methionine + H2O = L-methionine (S)-S-oxide + [thioredoxin]-dithiol</text>
        <dbReference type="Rhea" id="RHEA:19993"/>
        <dbReference type="Rhea" id="RHEA-COMP:10698"/>
        <dbReference type="Rhea" id="RHEA-COMP:10700"/>
        <dbReference type="ChEBI" id="CHEBI:15377"/>
        <dbReference type="ChEBI" id="CHEBI:29950"/>
        <dbReference type="ChEBI" id="CHEBI:50058"/>
        <dbReference type="ChEBI" id="CHEBI:57844"/>
        <dbReference type="ChEBI" id="CHEBI:58772"/>
        <dbReference type="EC" id="1.8.4.11"/>
    </reaction>
</comment>
<dbReference type="InterPro" id="IPR002569">
    <property type="entry name" value="Met_Sox_Rdtase_MsrA_dom"/>
</dbReference>
<accession>A0A1M6MKX2</accession>
<dbReference type="GO" id="GO:0005737">
    <property type="term" value="C:cytoplasm"/>
    <property type="evidence" value="ECO:0007669"/>
    <property type="project" value="TreeGrafter"/>
</dbReference>
<protein>
    <recommendedName>
        <fullName evidence="1">peptide-methionine (S)-S-oxide reductase</fullName>
        <ecNumber evidence="1">1.8.4.11</ecNumber>
    </recommendedName>
</protein>
<dbReference type="PANTHER" id="PTHR42799">
    <property type="entry name" value="MITOCHONDRIAL PEPTIDE METHIONINE SULFOXIDE REDUCTASE"/>
    <property type="match status" value="1"/>
</dbReference>
<dbReference type="InterPro" id="IPR050162">
    <property type="entry name" value="MsrA_MetSO_reductase"/>
</dbReference>
<comment type="catalytic activity">
    <reaction evidence="3">
        <text>L-methionyl-[protein] + [thioredoxin]-disulfide + H2O = L-methionyl-(S)-S-oxide-[protein] + [thioredoxin]-dithiol</text>
        <dbReference type="Rhea" id="RHEA:14217"/>
        <dbReference type="Rhea" id="RHEA-COMP:10698"/>
        <dbReference type="Rhea" id="RHEA-COMP:10700"/>
        <dbReference type="Rhea" id="RHEA-COMP:12313"/>
        <dbReference type="Rhea" id="RHEA-COMP:12315"/>
        <dbReference type="ChEBI" id="CHEBI:15377"/>
        <dbReference type="ChEBI" id="CHEBI:16044"/>
        <dbReference type="ChEBI" id="CHEBI:29950"/>
        <dbReference type="ChEBI" id="CHEBI:44120"/>
        <dbReference type="ChEBI" id="CHEBI:50058"/>
        <dbReference type="EC" id="1.8.4.11"/>
    </reaction>
</comment>
<dbReference type="AlphaFoldDB" id="A0A1M6MKX2"/>
<keyword evidence="2" id="KW-0560">Oxidoreductase</keyword>
<evidence type="ECO:0000259" key="6">
    <source>
        <dbReference type="Pfam" id="PF20939"/>
    </source>
</evidence>
<dbReference type="Pfam" id="PF01625">
    <property type="entry name" value="PMSR"/>
    <property type="match status" value="1"/>
</dbReference>
<feature type="domain" description="Peptide methionine sulphoxide reductase MsrA" evidence="5">
    <location>
        <begin position="1"/>
        <end position="121"/>
    </location>
</feature>
<sequence length="195" mass="22011">MPGVYRTNVGYAGGEKARPSYWSLGDHTETVRVEFDPKQISYAELLDIFWEAHDPAYNTSNRQYRNAIFYLNDEQKQQAEQSRDAIAAELNRAVRTHIEAAGKYTPAEDYHQKYYLRQSKRLLAELQKIYPDPQQLVASTAAARINGYLGCNGSVEQLQAEMGALGLSWPSQQQLADHLSSSCSQFRGFTCPAPK</sequence>
<dbReference type="Pfam" id="PF20939">
    <property type="entry name" value="MsrA_helical"/>
    <property type="match status" value="1"/>
</dbReference>
<dbReference type="Proteomes" id="UP000184171">
    <property type="component" value="Unassembled WGS sequence"/>
</dbReference>
<dbReference type="STRING" id="1122189.SAMN02745165_03317"/>
<dbReference type="GO" id="GO:0034599">
    <property type="term" value="P:cellular response to oxidative stress"/>
    <property type="evidence" value="ECO:0007669"/>
    <property type="project" value="TreeGrafter"/>
</dbReference>
<keyword evidence="8" id="KW-1185">Reference proteome</keyword>
<evidence type="ECO:0000256" key="4">
    <source>
        <dbReference type="ARBA" id="ARBA00048782"/>
    </source>
</evidence>
<proteinExistence type="predicted"/>
<evidence type="ECO:0000313" key="8">
    <source>
        <dbReference type="Proteomes" id="UP000184171"/>
    </source>
</evidence>
<evidence type="ECO:0000259" key="5">
    <source>
        <dbReference type="Pfam" id="PF01625"/>
    </source>
</evidence>